<dbReference type="EMBL" id="KI392616">
    <property type="protein sequence ID" value="ERN12255.1"/>
    <property type="molecule type" value="Genomic_DNA"/>
</dbReference>
<keyword evidence="3" id="KW-1185">Reference proteome</keyword>
<dbReference type="HOGENOM" id="CLU_1973494_0_0_1"/>
<feature type="compositionally biased region" description="Basic and acidic residues" evidence="1">
    <location>
        <begin position="74"/>
        <end position="115"/>
    </location>
</feature>
<evidence type="ECO:0000313" key="2">
    <source>
        <dbReference type="EMBL" id="ERN12255.1"/>
    </source>
</evidence>
<dbReference type="Proteomes" id="UP000017836">
    <property type="component" value="Unassembled WGS sequence"/>
</dbReference>
<proteinExistence type="predicted"/>
<dbReference type="Gramene" id="ERN12255">
    <property type="protein sequence ID" value="ERN12255"/>
    <property type="gene ID" value="AMTR_s00034p00229240"/>
</dbReference>
<feature type="compositionally biased region" description="Basic and acidic residues" evidence="1">
    <location>
        <begin position="43"/>
        <end position="61"/>
    </location>
</feature>
<feature type="compositionally biased region" description="Basic and acidic residues" evidence="1">
    <location>
        <begin position="21"/>
        <end position="31"/>
    </location>
</feature>
<name>W1PXT2_AMBTC</name>
<protein>
    <submittedName>
        <fullName evidence="2">Uncharacterized protein</fullName>
    </submittedName>
</protein>
<gene>
    <name evidence="2" type="ORF">AMTR_s00034p00229240</name>
</gene>
<accession>W1PXT2</accession>
<organism evidence="2 3">
    <name type="scientific">Amborella trichopoda</name>
    <dbReference type="NCBI Taxonomy" id="13333"/>
    <lineage>
        <taxon>Eukaryota</taxon>
        <taxon>Viridiplantae</taxon>
        <taxon>Streptophyta</taxon>
        <taxon>Embryophyta</taxon>
        <taxon>Tracheophyta</taxon>
        <taxon>Spermatophyta</taxon>
        <taxon>Magnoliopsida</taxon>
        <taxon>Amborellales</taxon>
        <taxon>Amborellaceae</taxon>
        <taxon>Amborella</taxon>
    </lineage>
</organism>
<evidence type="ECO:0000256" key="1">
    <source>
        <dbReference type="SAM" id="MobiDB-lite"/>
    </source>
</evidence>
<evidence type="ECO:0000313" key="3">
    <source>
        <dbReference type="Proteomes" id="UP000017836"/>
    </source>
</evidence>
<dbReference type="AlphaFoldDB" id="W1PXT2"/>
<sequence>MVVVIFLGCQRTRAPGGSRTSQEEETRRSAEDAGGMSPEPMEESQRAREGVHNPRGMDSKGGKRWGRTRGCRFYPREARGPGERVRPTYPERRKPGVRGVEEGRAEGSPLRRENGQKTGTYQERMLG</sequence>
<reference evidence="3" key="1">
    <citation type="journal article" date="2013" name="Science">
        <title>The Amborella genome and the evolution of flowering plants.</title>
        <authorList>
            <consortium name="Amborella Genome Project"/>
        </authorList>
    </citation>
    <scope>NUCLEOTIDE SEQUENCE [LARGE SCALE GENOMIC DNA]</scope>
</reference>
<feature type="region of interest" description="Disordered" evidence="1">
    <location>
        <begin position="10"/>
        <end position="127"/>
    </location>
</feature>